<proteinExistence type="predicted"/>
<protein>
    <submittedName>
        <fullName evidence="1">Uncharacterized protein</fullName>
    </submittedName>
</protein>
<name>A0AA88IW45_CHASR</name>
<gene>
    <name evidence="1" type="ORF">Q5P01_022415</name>
</gene>
<dbReference type="AlphaFoldDB" id="A0AA88IW45"/>
<organism evidence="1 2">
    <name type="scientific">Channa striata</name>
    <name type="common">Snakehead murrel</name>
    <name type="synonym">Ophicephalus striatus</name>
    <dbReference type="NCBI Taxonomy" id="64152"/>
    <lineage>
        <taxon>Eukaryota</taxon>
        <taxon>Metazoa</taxon>
        <taxon>Chordata</taxon>
        <taxon>Craniata</taxon>
        <taxon>Vertebrata</taxon>
        <taxon>Euteleostomi</taxon>
        <taxon>Actinopterygii</taxon>
        <taxon>Neopterygii</taxon>
        <taxon>Teleostei</taxon>
        <taxon>Neoteleostei</taxon>
        <taxon>Acanthomorphata</taxon>
        <taxon>Anabantaria</taxon>
        <taxon>Anabantiformes</taxon>
        <taxon>Channoidei</taxon>
        <taxon>Channidae</taxon>
        <taxon>Channa</taxon>
    </lineage>
</organism>
<keyword evidence="2" id="KW-1185">Reference proteome</keyword>
<comment type="caution">
    <text evidence="1">The sequence shown here is derived from an EMBL/GenBank/DDBJ whole genome shotgun (WGS) entry which is preliminary data.</text>
</comment>
<reference evidence="1" key="1">
    <citation type="submission" date="2023-07" db="EMBL/GenBank/DDBJ databases">
        <title>Chromosome-level Genome Assembly of Striped Snakehead (Channa striata).</title>
        <authorList>
            <person name="Liu H."/>
        </authorList>
    </citation>
    <scope>NUCLEOTIDE SEQUENCE</scope>
    <source>
        <strain evidence="1">Gz</strain>
        <tissue evidence="1">Muscle</tissue>
    </source>
</reference>
<evidence type="ECO:0000313" key="2">
    <source>
        <dbReference type="Proteomes" id="UP001187415"/>
    </source>
</evidence>
<evidence type="ECO:0000313" key="1">
    <source>
        <dbReference type="EMBL" id="KAK2822350.1"/>
    </source>
</evidence>
<accession>A0AA88IW45</accession>
<dbReference type="Proteomes" id="UP001187415">
    <property type="component" value="Unassembled WGS sequence"/>
</dbReference>
<dbReference type="EMBL" id="JAUPFM010000018">
    <property type="protein sequence ID" value="KAK2822350.1"/>
    <property type="molecule type" value="Genomic_DNA"/>
</dbReference>
<sequence length="68" mass="7356">MPELWPPADRKVFISISVNCDSDSAVVSACVASYMEGSCPSAENRSDQRRSEGGCQTPSLLSELCCQR</sequence>